<evidence type="ECO:0000313" key="10">
    <source>
        <dbReference type="EMBL" id="SFW11874.1"/>
    </source>
</evidence>
<dbReference type="InterPro" id="IPR013780">
    <property type="entry name" value="Glyco_hydro_b"/>
</dbReference>
<comment type="similarity">
    <text evidence="2">Belongs to the glycosyl hydrolase 51 family.</text>
</comment>
<organism evidence="10 12">
    <name type="scientific">Chitinophaga sancti</name>
    <dbReference type="NCBI Taxonomy" id="1004"/>
    <lineage>
        <taxon>Bacteria</taxon>
        <taxon>Pseudomonadati</taxon>
        <taxon>Bacteroidota</taxon>
        <taxon>Chitinophagia</taxon>
        <taxon>Chitinophagales</taxon>
        <taxon>Chitinophagaceae</taxon>
        <taxon>Chitinophaga</taxon>
    </lineage>
</organism>
<dbReference type="InterPro" id="IPR010720">
    <property type="entry name" value="Alpha-L-AF_C"/>
</dbReference>
<dbReference type="GO" id="GO:0000272">
    <property type="term" value="P:polysaccharide catabolic process"/>
    <property type="evidence" value="ECO:0007669"/>
    <property type="project" value="TreeGrafter"/>
</dbReference>
<dbReference type="GO" id="GO:0046556">
    <property type="term" value="F:alpha-L-arabinofuranosidase activity"/>
    <property type="evidence" value="ECO:0007669"/>
    <property type="project" value="UniProtKB-EC"/>
</dbReference>
<evidence type="ECO:0000256" key="8">
    <source>
        <dbReference type="SAM" id="SignalP"/>
    </source>
</evidence>
<dbReference type="OrthoDB" id="9758333at2"/>
<evidence type="ECO:0000256" key="4">
    <source>
        <dbReference type="ARBA" id="ARBA00012670"/>
    </source>
</evidence>
<gene>
    <name evidence="10" type="ORF">SAMN05661012_00023</name>
    <name evidence="11" type="ORF">SR876_30885</name>
</gene>
<dbReference type="SMART" id="SM00813">
    <property type="entry name" value="Alpha-L-AF_C"/>
    <property type="match status" value="1"/>
</dbReference>
<evidence type="ECO:0000259" key="9">
    <source>
        <dbReference type="SMART" id="SM00813"/>
    </source>
</evidence>
<reference evidence="11 13" key="2">
    <citation type="submission" date="2023-11" db="EMBL/GenBank/DDBJ databases">
        <title>MicrobeMod: A computational toolkit for identifying prokaryotic methylation and restriction-modification with nanopore sequencing.</title>
        <authorList>
            <person name="Crits-Christoph A."/>
            <person name="Kang S.C."/>
            <person name="Lee H."/>
            <person name="Ostrov N."/>
        </authorList>
    </citation>
    <scope>NUCLEOTIDE SEQUENCE [LARGE SCALE GENOMIC DNA]</scope>
    <source>
        <strain evidence="11 13">ATCC 23090</strain>
    </source>
</reference>
<keyword evidence="8" id="KW-0732">Signal</keyword>
<evidence type="ECO:0000256" key="6">
    <source>
        <dbReference type="ARBA" id="ARBA00023277"/>
    </source>
</evidence>
<accession>A0A1K1LLW9</accession>
<dbReference type="SUPFAM" id="SSF51445">
    <property type="entry name" value="(Trans)glycosidases"/>
    <property type="match status" value="1"/>
</dbReference>
<evidence type="ECO:0000313" key="11">
    <source>
        <dbReference type="EMBL" id="WQG89338.1"/>
    </source>
</evidence>
<dbReference type="PANTHER" id="PTHR43576:SF2">
    <property type="entry name" value="INTRACELLULAR EXO-ALPHA-L-ARABINOFURANOSIDASE 2"/>
    <property type="match status" value="1"/>
</dbReference>
<feature type="domain" description="Alpha-L-arabinofuranosidase C-terminal" evidence="9">
    <location>
        <begin position="315"/>
        <end position="505"/>
    </location>
</feature>
<evidence type="ECO:0000256" key="7">
    <source>
        <dbReference type="ARBA" id="ARBA00023295"/>
    </source>
</evidence>
<dbReference type="Pfam" id="PF22848">
    <property type="entry name" value="ASD1_dom"/>
    <property type="match status" value="1"/>
</dbReference>
<evidence type="ECO:0000256" key="5">
    <source>
        <dbReference type="ARBA" id="ARBA00022801"/>
    </source>
</evidence>
<sequence>MKKNLTFLVLLMIMHVAKAQTTASLTVSGKSDHQISRHIYGHFSEHLGHCIYGGFWVDSSLNVPKKDRIRLDVVDALKKIHIPNLRWPGGCFADEYHWRDGIGKRSDRPKMVNTNWGGVTEDNSFGTHEFMDLCELLHTEPYISANVGSGTVEEMSKWVEYFNFDGISPMSKLRAENGHPAPWKVGFWGVGNESWGCGGNMTPEFYAGQFRRYATYARDYPGAKLKRMASGASDFDYRWTEVCMRDIPLHMMWGLSLHYYTLPGDWGHKGSATSFDEKTYFTTMRKCLLMDTLVTKHSAVMDKYDPKKSVALAVDEWGIWTDVEPGTNPGFLYQQNSLRDALIAASTLNIFNNHSDRVRLANLAQTVNVLQALILTDKEKLLLTPTYYVFDLFQVHMDAAYLPIQLNSPSYTNGNESIPAVNASASKDSTGAVHISFVNLDPSKKITVTANLQDVQWKTVSGQVLTSGKYTDINTFDNPNKVKTAAFNGAKKQGNDLVVELPATSIVVVTLK</sequence>
<dbReference type="EMBL" id="CP140154">
    <property type="protein sequence ID" value="WQG89338.1"/>
    <property type="molecule type" value="Genomic_DNA"/>
</dbReference>
<evidence type="ECO:0000256" key="1">
    <source>
        <dbReference type="ARBA" id="ARBA00001462"/>
    </source>
</evidence>
<keyword evidence="6" id="KW-0119">Carbohydrate metabolism</keyword>
<reference evidence="10 12" key="1">
    <citation type="submission" date="2016-11" db="EMBL/GenBank/DDBJ databases">
        <authorList>
            <person name="Jaros S."/>
            <person name="Januszkiewicz K."/>
            <person name="Wedrychowicz H."/>
        </authorList>
    </citation>
    <scope>NUCLEOTIDE SEQUENCE [LARGE SCALE GENOMIC DNA]</scope>
    <source>
        <strain evidence="10 12">DSM 784</strain>
    </source>
</reference>
<evidence type="ECO:0000256" key="2">
    <source>
        <dbReference type="ARBA" id="ARBA00007186"/>
    </source>
</evidence>
<comment type="catalytic activity">
    <reaction evidence="1">
        <text>Hydrolysis of terminal non-reducing alpha-L-arabinofuranoside residues in alpha-L-arabinosides.</text>
        <dbReference type="EC" id="3.2.1.55"/>
    </reaction>
</comment>
<evidence type="ECO:0000256" key="3">
    <source>
        <dbReference type="ARBA" id="ARBA00011165"/>
    </source>
</evidence>
<dbReference type="Pfam" id="PF06964">
    <property type="entry name" value="Alpha-L-AF_C"/>
    <property type="match status" value="1"/>
</dbReference>
<name>A0A1K1LLW9_9BACT</name>
<comment type="subunit">
    <text evidence="3">Homohexamer; trimer of dimers.</text>
</comment>
<dbReference type="Gene3D" id="3.20.20.80">
    <property type="entry name" value="Glycosidases"/>
    <property type="match status" value="1"/>
</dbReference>
<dbReference type="Proteomes" id="UP000183788">
    <property type="component" value="Unassembled WGS sequence"/>
</dbReference>
<feature type="signal peptide" evidence="8">
    <location>
        <begin position="1"/>
        <end position="19"/>
    </location>
</feature>
<keyword evidence="5" id="KW-0378">Hydrolase</keyword>
<keyword evidence="13" id="KW-1185">Reference proteome</keyword>
<protein>
    <recommendedName>
        <fullName evidence="4">non-reducing end alpha-L-arabinofuranosidase</fullName>
        <ecNumber evidence="4">3.2.1.55</ecNumber>
    </recommendedName>
</protein>
<dbReference type="InterPro" id="IPR055235">
    <property type="entry name" value="ASD1_cat"/>
</dbReference>
<evidence type="ECO:0000313" key="13">
    <source>
        <dbReference type="Proteomes" id="UP001326715"/>
    </source>
</evidence>
<dbReference type="Proteomes" id="UP001326715">
    <property type="component" value="Chromosome"/>
</dbReference>
<dbReference type="STRING" id="1004.SAMN05661012_00023"/>
<dbReference type="EMBL" id="FPIZ01000001">
    <property type="protein sequence ID" value="SFW11874.1"/>
    <property type="molecule type" value="Genomic_DNA"/>
</dbReference>
<feature type="chain" id="PRO_5011955941" description="non-reducing end alpha-L-arabinofuranosidase" evidence="8">
    <location>
        <begin position="20"/>
        <end position="512"/>
    </location>
</feature>
<dbReference type="EC" id="3.2.1.55" evidence="4"/>
<dbReference type="RefSeq" id="WP_072356455.1">
    <property type="nucleotide sequence ID" value="NZ_CBHWAX010000010.1"/>
</dbReference>
<dbReference type="AlphaFoldDB" id="A0A1K1LLW9"/>
<evidence type="ECO:0000313" key="12">
    <source>
        <dbReference type="Proteomes" id="UP000183788"/>
    </source>
</evidence>
<dbReference type="GO" id="GO:0046373">
    <property type="term" value="P:L-arabinose metabolic process"/>
    <property type="evidence" value="ECO:0007669"/>
    <property type="project" value="InterPro"/>
</dbReference>
<proteinExistence type="inferred from homology"/>
<dbReference type="InterPro" id="IPR017853">
    <property type="entry name" value="GH"/>
</dbReference>
<dbReference type="PANTHER" id="PTHR43576">
    <property type="entry name" value="ALPHA-L-ARABINOFURANOSIDASE C-RELATED"/>
    <property type="match status" value="1"/>
</dbReference>
<dbReference type="SUPFAM" id="SSF51011">
    <property type="entry name" value="Glycosyl hydrolase domain"/>
    <property type="match status" value="1"/>
</dbReference>
<dbReference type="Gene3D" id="2.60.40.1180">
    <property type="entry name" value="Golgi alpha-mannosidase II"/>
    <property type="match status" value="1"/>
</dbReference>
<keyword evidence="7" id="KW-0326">Glycosidase</keyword>